<keyword evidence="2" id="KW-1185">Reference proteome</keyword>
<evidence type="ECO:0000313" key="2">
    <source>
        <dbReference type="Proteomes" id="UP001549320"/>
    </source>
</evidence>
<sequence length="38" mass="3818">MHVAVIRGAGVLLLVAFEIVGSLWGVSAAISASQLSHG</sequence>
<dbReference type="Proteomes" id="UP001549320">
    <property type="component" value="Unassembled WGS sequence"/>
</dbReference>
<comment type="caution">
    <text evidence="1">The sequence shown here is derived from an EMBL/GenBank/DDBJ whole genome shotgun (WGS) entry which is preliminary data.</text>
</comment>
<organism evidence="1 2">
    <name type="scientific">Ottowia thiooxydans</name>
    <dbReference type="NCBI Taxonomy" id="219182"/>
    <lineage>
        <taxon>Bacteria</taxon>
        <taxon>Pseudomonadati</taxon>
        <taxon>Pseudomonadota</taxon>
        <taxon>Betaproteobacteria</taxon>
        <taxon>Burkholderiales</taxon>
        <taxon>Comamonadaceae</taxon>
        <taxon>Ottowia</taxon>
    </lineage>
</organism>
<name>A0ABV2QAP8_9BURK</name>
<dbReference type="EMBL" id="JBEPSH010000006">
    <property type="protein sequence ID" value="MET4578102.1"/>
    <property type="molecule type" value="Genomic_DNA"/>
</dbReference>
<proteinExistence type="predicted"/>
<gene>
    <name evidence="1" type="ORF">ABIE13_003218</name>
</gene>
<protein>
    <submittedName>
        <fullName evidence="1">Uncharacterized protein</fullName>
    </submittedName>
</protein>
<evidence type="ECO:0000313" key="1">
    <source>
        <dbReference type="EMBL" id="MET4578102.1"/>
    </source>
</evidence>
<accession>A0ABV2QAP8</accession>
<reference evidence="1 2" key="1">
    <citation type="submission" date="2024-06" db="EMBL/GenBank/DDBJ databases">
        <title>Sorghum-associated microbial communities from plants grown in Nebraska, USA.</title>
        <authorList>
            <person name="Schachtman D."/>
        </authorList>
    </citation>
    <scope>NUCLEOTIDE SEQUENCE [LARGE SCALE GENOMIC DNA]</scope>
    <source>
        <strain evidence="1 2">2709</strain>
    </source>
</reference>